<name>A0AAN7H1J7_9PEZI</name>
<dbReference type="Pfam" id="PF07690">
    <property type="entry name" value="MFS_1"/>
    <property type="match status" value="1"/>
</dbReference>
<feature type="transmembrane region" description="Helical" evidence="6">
    <location>
        <begin position="66"/>
        <end position="91"/>
    </location>
</feature>
<evidence type="ECO:0000256" key="5">
    <source>
        <dbReference type="SAM" id="MobiDB-lite"/>
    </source>
</evidence>
<evidence type="ECO:0000256" key="6">
    <source>
        <dbReference type="SAM" id="Phobius"/>
    </source>
</evidence>
<feature type="compositionally biased region" description="Polar residues" evidence="5">
    <location>
        <begin position="28"/>
        <end position="37"/>
    </location>
</feature>
<keyword evidence="3 6" id="KW-1133">Transmembrane helix</keyword>
<evidence type="ECO:0000313" key="8">
    <source>
        <dbReference type="EMBL" id="KAK4226760.1"/>
    </source>
</evidence>
<feature type="transmembrane region" description="Helical" evidence="6">
    <location>
        <begin position="338"/>
        <end position="361"/>
    </location>
</feature>
<dbReference type="SUPFAM" id="SSF103473">
    <property type="entry name" value="MFS general substrate transporter"/>
    <property type="match status" value="1"/>
</dbReference>
<keyword evidence="2 6" id="KW-0812">Transmembrane</keyword>
<comment type="caution">
    <text evidence="8">The sequence shown here is derived from an EMBL/GenBank/DDBJ whole genome shotgun (WGS) entry which is preliminary data.</text>
</comment>
<dbReference type="PROSITE" id="PS00216">
    <property type="entry name" value="SUGAR_TRANSPORT_1"/>
    <property type="match status" value="1"/>
</dbReference>
<feature type="compositionally biased region" description="Low complexity" evidence="5">
    <location>
        <begin position="17"/>
        <end position="26"/>
    </location>
</feature>
<gene>
    <name evidence="8" type="ORF">QBC38DRAFT_479543</name>
</gene>
<dbReference type="PANTHER" id="PTHR42718">
    <property type="entry name" value="MAJOR FACILITATOR SUPERFAMILY MULTIDRUG TRANSPORTER MFSC"/>
    <property type="match status" value="1"/>
</dbReference>
<reference evidence="8" key="2">
    <citation type="submission" date="2023-05" db="EMBL/GenBank/DDBJ databases">
        <authorList>
            <consortium name="Lawrence Berkeley National Laboratory"/>
            <person name="Steindorff A."/>
            <person name="Hensen N."/>
            <person name="Bonometti L."/>
            <person name="Westerberg I."/>
            <person name="Brannstrom I.O."/>
            <person name="Guillou S."/>
            <person name="Cros-Aarteil S."/>
            <person name="Calhoun S."/>
            <person name="Haridas S."/>
            <person name="Kuo A."/>
            <person name="Mondo S."/>
            <person name="Pangilinan J."/>
            <person name="Riley R."/>
            <person name="Labutti K."/>
            <person name="Andreopoulos B."/>
            <person name="Lipzen A."/>
            <person name="Chen C."/>
            <person name="Yanf M."/>
            <person name="Daum C."/>
            <person name="Ng V."/>
            <person name="Clum A."/>
            <person name="Ohm R."/>
            <person name="Martin F."/>
            <person name="Silar P."/>
            <person name="Natvig D."/>
            <person name="Lalanne C."/>
            <person name="Gautier V."/>
            <person name="Ament-Velasquez S.L."/>
            <person name="Kruys A."/>
            <person name="Hutchinson M.I."/>
            <person name="Powell A.J."/>
            <person name="Barry K."/>
            <person name="Miller A.N."/>
            <person name="Grigoriev I.V."/>
            <person name="Debuchy R."/>
            <person name="Gladieux P."/>
            <person name="Thoren M.H."/>
            <person name="Johannesson H."/>
        </authorList>
    </citation>
    <scope>NUCLEOTIDE SEQUENCE</scope>
    <source>
        <strain evidence="8">CBS 990.96</strain>
    </source>
</reference>
<dbReference type="Proteomes" id="UP001301958">
    <property type="component" value="Unassembled WGS sequence"/>
</dbReference>
<dbReference type="AlphaFoldDB" id="A0AAN7H1J7"/>
<organism evidence="8 9">
    <name type="scientific">Podospora fimiseda</name>
    <dbReference type="NCBI Taxonomy" id="252190"/>
    <lineage>
        <taxon>Eukaryota</taxon>
        <taxon>Fungi</taxon>
        <taxon>Dikarya</taxon>
        <taxon>Ascomycota</taxon>
        <taxon>Pezizomycotina</taxon>
        <taxon>Sordariomycetes</taxon>
        <taxon>Sordariomycetidae</taxon>
        <taxon>Sordariales</taxon>
        <taxon>Podosporaceae</taxon>
        <taxon>Podospora</taxon>
    </lineage>
</organism>
<evidence type="ECO:0000256" key="4">
    <source>
        <dbReference type="ARBA" id="ARBA00023136"/>
    </source>
</evidence>
<protein>
    <submittedName>
        <fullName evidence="8">Major facilitator superfamily domain-containing protein</fullName>
    </submittedName>
</protein>
<dbReference type="InterPro" id="IPR020846">
    <property type="entry name" value="MFS_dom"/>
</dbReference>
<feature type="domain" description="Major facilitator superfamily (MFS) profile" evidence="7">
    <location>
        <begin position="68"/>
        <end position="530"/>
    </location>
</feature>
<dbReference type="Gene3D" id="1.20.1250.20">
    <property type="entry name" value="MFS general substrate transporter like domains"/>
    <property type="match status" value="2"/>
</dbReference>
<feature type="transmembrane region" description="Helical" evidence="6">
    <location>
        <begin position="193"/>
        <end position="219"/>
    </location>
</feature>
<dbReference type="GO" id="GO:0016020">
    <property type="term" value="C:membrane"/>
    <property type="evidence" value="ECO:0007669"/>
    <property type="project" value="UniProtKB-SubCell"/>
</dbReference>
<feature type="region of interest" description="Disordered" evidence="5">
    <location>
        <begin position="536"/>
        <end position="565"/>
    </location>
</feature>
<dbReference type="InterPro" id="IPR036259">
    <property type="entry name" value="MFS_trans_sf"/>
</dbReference>
<comment type="subcellular location">
    <subcellularLocation>
        <location evidence="1">Membrane</location>
        <topology evidence="1">Multi-pass membrane protein</topology>
    </subcellularLocation>
</comment>
<dbReference type="PANTHER" id="PTHR42718:SF23">
    <property type="entry name" value="MAJOR FACILITATOR SUPERFAMILY (MFS) PROFILE DOMAIN-CONTAINING PROTEIN"/>
    <property type="match status" value="1"/>
</dbReference>
<feature type="transmembrane region" description="Helical" evidence="6">
    <location>
        <begin position="103"/>
        <end position="122"/>
    </location>
</feature>
<keyword evidence="9" id="KW-1185">Reference proteome</keyword>
<feature type="transmembrane region" description="Helical" evidence="6">
    <location>
        <begin position="426"/>
        <end position="445"/>
    </location>
</feature>
<sequence>MATTNFSSGSGQENENSPKSTTTPPSFTGASSSSAVESGNEDGIKPKNFSSFGPRPIYFPNLFSELVFILQAMAAIAMTTFFQGASAIITFPISQSLHMSQGQITWITASTALTSGAFQLGLGQAADLLGRKNMFLIGMGSFSAFSLLVSFAQNPYWINIVCGVVGLSAAMVVPPAIGIMGAAYGKPSKRKNLAFSAFGAGNPLGFVFGTLLSGIVTQAAGDWRWTYKLICMIWALFTIIGFWTVPKVEAYPESMRLKERGKRFAKKFDSVGTVLTVFGTGILSAGITLGPTDGWKEAHIIAMIILGVALLIAFGFWETVCPNPLMPPHIWKDRNFTLILLTCVTGMMAFSAANFWLAFFLQEMQRLSPIMVAVHLLPQAVAGLIMNTTAGLILHRINNTLLLAIGSAAYTGAYVLLSLMKPDSTYWAFIFPTLILGVIGADFHFNVANMYVMQSLPSDKQALAGGMFQTIMKLGTAISLGVTTAVFESGGGTSSATGDHMVPYTNAFRVSIGLSAAGFLFLPFIRVKTQGHAPVEKSKVAGGDVEAVAGDGDREKREGGKEQKT</sequence>
<feature type="transmembrane region" description="Helical" evidence="6">
    <location>
        <begin position="507"/>
        <end position="525"/>
    </location>
</feature>
<evidence type="ECO:0000256" key="2">
    <source>
        <dbReference type="ARBA" id="ARBA00022692"/>
    </source>
</evidence>
<feature type="transmembrane region" description="Helical" evidence="6">
    <location>
        <begin position="158"/>
        <end position="181"/>
    </location>
</feature>
<feature type="transmembrane region" description="Helical" evidence="6">
    <location>
        <begin position="134"/>
        <end position="152"/>
    </location>
</feature>
<feature type="transmembrane region" description="Helical" evidence="6">
    <location>
        <begin position="401"/>
        <end position="420"/>
    </location>
</feature>
<evidence type="ECO:0000256" key="3">
    <source>
        <dbReference type="ARBA" id="ARBA00022989"/>
    </source>
</evidence>
<feature type="transmembrane region" description="Helical" evidence="6">
    <location>
        <begin position="299"/>
        <end position="317"/>
    </location>
</feature>
<dbReference type="EMBL" id="MU865342">
    <property type="protein sequence ID" value="KAK4226760.1"/>
    <property type="molecule type" value="Genomic_DNA"/>
</dbReference>
<dbReference type="InterPro" id="IPR005829">
    <property type="entry name" value="Sugar_transporter_CS"/>
</dbReference>
<feature type="transmembrane region" description="Helical" evidence="6">
    <location>
        <begin position="373"/>
        <end position="394"/>
    </location>
</feature>
<proteinExistence type="predicted"/>
<dbReference type="GO" id="GO:0022857">
    <property type="term" value="F:transmembrane transporter activity"/>
    <property type="evidence" value="ECO:0007669"/>
    <property type="project" value="InterPro"/>
</dbReference>
<evidence type="ECO:0000313" key="9">
    <source>
        <dbReference type="Proteomes" id="UP001301958"/>
    </source>
</evidence>
<accession>A0AAN7H1J7</accession>
<feature type="region of interest" description="Disordered" evidence="5">
    <location>
        <begin position="1"/>
        <end position="47"/>
    </location>
</feature>
<evidence type="ECO:0000259" key="7">
    <source>
        <dbReference type="PROSITE" id="PS50850"/>
    </source>
</evidence>
<keyword evidence="4 6" id="KW-0472">Membrane</keyword>
<feature type="transmembrane region" description="Helical" evidence="6">
    <location>
        <begin position="466"/>
        <end position="487"/>
    </location>
</feature>
<feature type="transmembrane region" description="Helical" evidence="6">
    <location>
        <begin position="267"/>
        <end position="287"/>
    </location>
</feature>
<dbReference type="PROSITE" id="PS50850">
    <property type="entry name" value="MFS"/>
    <property type="match status" value="1"/>
</dbReference>
<reference evidence="8" key="1">
    <citation type="journal article" date="2023" name="Mol. Phylogenet. Evol.">
        <title>Genome-scale phylogeny and comparative genomics of the fungal order Sordariales.</title>
        <authorList>
            <person name="Hensen N."/>
            <person name="Bonometti L."/>
            <person name="Westerberg I."/>
            <person name="Brannstrom I.O."/>
            <person name="Guillou S."/>
            <person name="Cros-Aarteil S."/>
            <person name="Calhoun S."/>
            <person name="Haridas S."/>
            <person name="Kuo A."/>
            <person name="Mondo S."/>
            <person name="Pangilinan J."/>
            <person name="Riley R."/>
            <person name="LaButti K."/>
            <person name="Andreopoulos B."/>
            <person name="Lipzen A."/>
            <person name="Chen C."/>
            <person name="Yan M."/>
            <person name="Daum C."/>
            <person name="Ng V."/>
            <person name="Clum A."/>
            <person name="Steindorff A."/>
            <person name="Ohm R.A."/>
            <person name="Martin F."/>
            <person name="Silar P."/>
            <person name="Natvig D.O."/>
            <person name="Lalanne C."/>
            <person name="Gautier V."/>
            <person name="Ament-Velasquez S.L."/>
            <person name="Kruys A."/>
            <person name="Hutchinson M.I."/>
            <person name="Powell A.J."/>
            <person name="Barry K."/>
            <person name="Miller A.N."/>
            <person name="Grigoriev I.V."/>
            <person name="Debuchy R."/>
            <person name="Gladieux P."/>
            <person name="Hiltunen Thoren M."/>
            <person name="Johannesson H."/>
        </authorList>
    </citation>
    <scope>NUCLEOTIDE SEQUENCE</scope>
    <source>
        <strain evidence="8">CBS 990.96</strain>
    </source>
</reference>
<feature type="compositionally biased region" description="Basic and acidic residues" evidence="5">
    <location>
        <begin position="551"/>
        <end position="565"/>
    </location>
</feature>
<feature type="compositionally biased region" description="Polar residues" evidence="5">
    <location>
        <begin position="1"/>
        <end position="15"/>
    </location>
</feature>
<feature type="compositionally biased region" description="Low complexity" evidence="5">
    <location>
        <begin position="540"/>
        <end position="550"/>
    </location>
</feature>
<dbReference type="InterPro" id="IPR011701">
    <property type="entry name" value="MFS"/>
</dbReference>
<feature type="transmembrane region" description="Helical" evidence="6">
    <location>
        <begin position="225"/>
        <end position="246"/>
    </location>
</feature>
<evidence type="ECO:0000256" key="1">
    <source>
        <dbReference type="ARBA" id="ARBA00004141"/>
    </source>
</evidence>